<evidence type="ECO:0000313" key="2">
    <source>
        <dbReference type="EMBL" id="TQL32621.1"/>
    </source>
</evidence>
<dbReference type="AlphaFoldDB" id="A0A542X9X3"/>
<keyword evidence="3" id="KW-1185">Reference proteome</keyword>
<dbReference type="InterPro" id="IPR028037">
    <property type="entry name" value="Antitoxin_Rv0909/MT0933"/>
</dbReference>
<evidence type="ECO:0000256" key="1">
    <source>
        <dbReference type="SAM" id="MobiDB-lite"/>
    </source>
</evidence>
<organism evidence="2 3">
    <name type="scientific">Barrientosiimonas humi</name>
    <dbReference type="NCBI Taxonomy" id="999931"/>
    <lineage>
        <taxon>Bacteria</taxon>
        <taxon>Bacillati</taxon>
        <taxon>Actinomycetota</taxon>
        <taxon>Actinomycetes</taxon>
        <taxon>Micrococcales</taxon>
        <taxon>Dermacoccaceae</taxon>
        <taxon>Barrientosiimonas</taxon>
    </lineage>
</organism>
<accession>A0A542X9X3</accession>
<dbReference type="OrthoDB" id="5125103at2"/>
<evidence type="ECO:0000313" key="3">
    <source>
        <dbReference type="Proteomes" id="UP000318336"/>
    </source>
</evidence>
<dbReference type="RefSeq" id="WP_142004688.1">
    <property type="nucleotide sequence ID" value="NZ_CAJTBP010000001.1"/>
</dbReference>
<sequence>MGLMDNAKDALGNNPDKVSQGVEKGGDFIDEKTGGQYADKVDQGQDFANERLGGDAQQDAGQQQDGQQQDGGQQQ</sequence>
<name>A0A542X9X3_9MICO</name>
<protein>
    <submittedName>
        <fullName evidence="2">Antitoxin protein of toxin-antitoxin system</fullName>
    </submittedName>
</protein>
<comment type="caution">
    <text evidence="2">The sequence shown here is derived from an EMBL/GenBank/DDBJ whole genome shotgun (WGS) entry which is preliminary data.</text>
</comment>
<gene>
    <name evidence="2" type="ORF">FB554_0751</name>
</gene>
<reference evidence="2 3" key="1">
    <citation type="submission" date="2019-06" db="EMBL/GenBank/DDBJ databases">
        <title>Sequencing the genomes of 1000 actinobacteria strains.</title>
        <authorList>
            <person name="Klenk H.-P."/>
        </authorList>
    </citation>
    <scope>NUCLEOTIDE SEQUENCE [LARGE SCALE GENOMIC DNA]</scope>
    <source>
        <strain evidence="2 3">DSM 24617</strain>
    </source>
</reference>
<dbReference type="EMBL" id="VFOK01000001">
    <property type="protein sequence ID" value="TQL32621.1"/>
    <property type="molecule type" value="Genomic_DNA"/>
</dbReference>
<dbReference type="Proteomes" id="UP000318336">
    <property type="component" value="Unassembled WGS sequence"/>
</dbReference>
<proteinExistence type="predicted"/>
<dbReference type="Pfam" id="PF14013">
    <property type="entry name" value="MT0933_antitox"/>
    <property type="match status" value="1"/>
</dbReference>
<feature type="compositionally biased region" description="Low complexity" evidence="1">
    <location>
        <begin position="54"/>
        <end position="75"/>
    </location>
</feature>
<feature type="region of interest" description="Disordered" evidence="1">
    <location>
        <begin position="1"/>
        <end position="75"/>
    </location>
</feature>
<feature type="compositionally biased region" description="Basic and acidic residues" evidence="1">
    <location>
        <begin position="24"/>
        <end position="53"/>
    </location>
</feature>